<dbReference type="InterPro" id="IPR037066">
    <property type="entry name" value="Plug_dom_sf"/>
</dbReference>
<dbReference type="Pfam" id="PF00593">
    <property type="entry name" value="TonB_dep_Rec_b-barrel"/>
    <property type="match status" value="1"/>
</dbReference>
<evidence type="ECO:0000313" key="15">
    <source>
        <dbReference type="EMBL" id="KQM09117.1"/>
    </source>
</evidence>
<evidence type="ECO:0000256" key="1">
    <source>
        <dbReference type="ARBA" id="ARBA00004571"/>
    </source>
</evidence>
<dbReference type="SUPFAM" id="SSF56935">
    <property type="entry name" value="Porins"/>
    <property type="match status" value="1"/>
</dbReference>
<dbReference type="PATRIC" id="fig|1702214.3.peg.1306"/>
<keyword evidence="4 10" id="KW-0812">Transmembrane</keyword>
<dbReference type="Pfam" id="PF07715">
    <property type="entry name" value="Plug"/>
    <property type="match status" value="1"/>
</dbReference>
<dbReference type="GO" id="GO:0009279">
    <property type="term" value="C:cell outer membrane"/>
    <property type="evidence" value="ECO:0007669"/>
    <property type="project" value="UniProtKB-SubCell"/>
</dbReference>
<comment type="similarity">
    <text evidence="10 11">Belongs to the TonB-dependent receptor family.</text>
</comment>
<gene>
    <name evidence="15" type="ORF">AL399_03630</name>
</gene>
<evidence type="ECO:0000256" key="9">
    <source>
        <dbReference type="ARBA" id="ARBA00023237"/>
    </source>
</evidence>
<keyword evidence="9 10" id="KW-0998">Cell outer membrane</keyword>
<evidence type="ECO:0000256" key="3">
    <source>
        <dbReference type="ARBA" id="ARBA00022452"/>
    </source>
</evidence>
<dbReference type="AlphaFoldDB" id="A0A0Q4B890"/>
<keyword evidence="5 12" id="KW-0732">Signal</keyword>
<dbReference type="Gene3D" id="2.170.130.10">
    <property type="entry name" value="TonB-dependent receptor, plug domain"/>
    <property type="match status" value="1"/>
</dbReference>
<keyword evidence="3 10" id="KW-1134">Transmembrane beta strand</keyword>
<keyword evidence="2 10" id="KW-0813">Transport</keyword>
<evidence type="ECO:0000256" key="6">
    <source>
        <dbReference type="ARBA" id="ARBA00023077"/>
    </source>
</evidence>
<dbReference type="GO" id="GO:0015344">
    <property type="term" value="F:siderophore uptake transmembrane transporter activity"/>
    <property type="evidence" value="ECO:0007669"/>
    <property type="project" value="TreeGrafter"/>
</dbReference>
<evidence type="ECO:0008006" key="17">
    <source>
        <dbReference type="Google" id="ProtNLM"/>
    </source>
</evidence>
<sequence length="644" mass="73281">MKYLPIIPIFALLPLVVQADPVDTTRLMRSDTLDQVVVTATRVPRPLKSVPTPIQVITPKEIEQIQPRSVHDMLEVLIPGIQRTKHGAQDRLVIQGFSADYYLFLVDGERIGSEGNGAIDLERIDPNNVERIEVVRGASSALYGSNAIGGVINIITRKATMPVEASARALYDNSGVQRYNGFVGLKGYGFTSSTGGGYGEQDRFTMRLEGGNRFTVYDYSSWNANQRLKWQNKSNSFSAEVYGQFNSRLQNIDRKEAVVYEAFTGFGQLKGKLSDSYQLEGTYNLEGYDRQTWYKRAKSDPYVPIFMLRTHTARAQLNSTYSEDSPVQFNAGVEWMGESLRGDRFADINARHRAYTTSLYAQTDIKFAPNWTLTFGARGDIHSRYGLNISPKLTFLWRSGYWAFRASYATGFRSPSLKELYMYWNHQNMFYITGNPNLKPEQSRMVTLSPEFDTRNLNISLVAQYTNMRHEIISRSEKNGTILNYINIEGESQLASATLAVRYFLNQWVRLYGNYAYMWNDATDFRRDGTRIKVTTIRPHTATGTLSLGYGRWGFRLGTDLSLRYFSPITIGMKKKLDGIEDYYPVRYPGYVMLRASVNAEWKHYVTLTVGSENLLDYRPGNLDIAAGFTSGRSWYAALALRFY</sequence>
<dbReference type="InterPro" id="IPR012910">
    <property type="entry name" value="Plug_dom"/>
</dbReference>
<dbReference type="STRING" id="1702214.AL399_03630"/>
<evidence type="ECO:0000256" key="11">
    <source>
        <dbReference type="RuleBase" id="RU003357"/>
    </source>
</evidence>
<dbReference type="Gene3D" id="2.40.170.20">
    <property type="entry name" value="TonB-dependent receptor, beta-barrel domain"/>
    <property type="match status" value="1"/>
</dbReference>
<dbReference type="Proteomes" id="UP000054172">
    <property type="component" value="Unassembled WGS sequence"/>
</dbReference>
<feature type="signal peptide" evidence="12">
    <location>
        <begin position="1"/>
        <end position="19"/>
    </location>
</feature>
<evidence type="ECO:0000259" key="14">
    <source>
        <dbReference type="Pfam" id="PF07715"/>
    </source>
</evidence>
<evidence type="ECO:0000256" key="12">
    <source>
        <dbReference type="SAM" id="SignalP"/>
    </source>
</evidence>
<dbReference type="InterPro" id="IPR039426">
    <property type="entry name" value="TonB-dep_rcpt-like"/>
</dbReference>
<comment type="subcellular location">
    <subcellularLocation>
        <location evidence="1 10">Cell outer membrane</location>
        <topology evidence="1 10">Multi-pass membrane protein</topology>
    </subcellularLocation>
</comment>
<dbReference type="GO" id="GO:0044718">
    <property type="term" value="P:siderophore transmembrane transport"/>
    <property type="evidence" value="ECO:0007669"/>
    <property type="project" value="TreeGrafter"/>
</dbReference>
<keyword evidence="16" id="KW-1185">Reference proteome</keyword>
<feature type="chain" id="PRO_5006212535" description="TonB-dependent receptor" evidence="12">
    <location>
        <begin position="20"/>
        <end position="644"/>
    </location>
</feature>
<protein>
    <recommendedName>
        <fullName evidence="17">TonB-dependent receptor</fullName>
    </recommendedName>
</protein>
<keyword evidence="8" id="KW-0675">Receptor</keyword>
<dbReference type="CDD" id="cd01347">
    <property type="entry name" value="ligand_gated_channel"/>
    <property type="match status" value="1"/>
</dbReference>
<accession>A0A0Q4B890</accession>
<evidence type="ECO:0000256" key="10">
    <source>
        <dbReference type="PROSITE-ProRule" id="PRU01360"/>
    </source>
</evidence>
<dbReference type="PANTHER" id="PTHR30069:SF29">
    <property type="entry name" value="HEMOGLOBIN AND HEMOGLOBIN-HAPTOGLOBIN-BINDING PROTEIN 1-RELATED"/>
    <property type="match status" value="1"/>
</dbReference>
<evidence type="ECO:0000256" key="2">
    <source>
        <dbReference type="ARBA" id="ARBA00022448"/>
    </source>
</evidence>
<reference evidence="15" key="1">
    <citation type="submission" date="2015-08" db="EMBL/GenBank/DDBJ databases">
        <title>Candidatus Bacteriodes Periocalifornicus.</title>
        <authorList>
            <person name="McLean J.S."/>
            <person name="Kelley S."/>
        </authorList>
    </citation>
    <scope>NUCLEOTIDE SEQUENCE [LARGE SCALE GENOMIC DNA]</scope>
    <source>
        <strain evidence="15">12B</strain>
    </source>
</reference>
<feature type="domain" description="TonB-dependent receptor-like beta-barrel" evidence="13">
    <location>
        <begin position="180"/>
        <end position="615"/>
    </location>
</feature>
<comment type="caution">
    <text evidence="15">The sequence shown here is derived from an EMBL/GenBank/DDBJ whole genome shotgun (WGS) entry which is preliminary data.</text>
</comment>
<keyword evidence="6 11" id="KW-0798">TonB box</keyword>
<dbReference type="InterPro" id="IPR036942">
    <property type="entry name" value="Beta-barrel_TonB_sf"/>
</dbReference>
<dbReference type="InterPro" id="IPR000531">
    <property type="entry name" value="Beta-barrel_TonB"/>
</dbReference>
<evidence type="ECO:0000256" key="4">
    <source>
        <dbReference type="ARBA" id="ARBA00022692"/>
    </source>
</evidence>
<evidence type="ECO:0000256" key="7">
    <source>
        <dbReference type="ARBA" id="ARBA00023136"/>
    </source>
</evidence>
<organism evidence="15 16">
    <name type="scientific">Candidatus [Bacteroides] periocalifornicus</name>
    <dbReference type="NCBI Taxonomy" id="1702214"/>
    <lineage>
        <taxon>Bacteria</taxon>
        <taxon>Pseudomonadati</taxon>
        <taxon>Bacteroidota</taxon>
    </lineage>
</organism>
<dbReference type="PANTHER" id="PTHR30069">
    <property type="entry name" value="TONB-DEPENDENT OUTER MEMBRANE RECEPTOR"/>
    <property type="match status" value="1"/>
</dbReference>
<evidence type="ECO:0000256" key="8">
    <source>
        <dbReference type="ARBA" id="ARBA00023170"/>
    </source>
</evidence>
<feature type="domain" description="TonB-dependent receptor plug" evidence="14">
    <location>
        <begin position="47"/>
        <end position="151"/>
    </location>
</feature>
<dbReference type="PROSITE" id="PS52016">
    <property type="entry name" value="TONB_DEPENDENT_REC_3"/>
    <property type="match status" value="1"/>
</dbReference>
<dbReference type="EMBL" id="LIIK01000012">
    <property type="protein sequence ID" value="KQM09117.1"/>
    <property type="molecule type" value="Genomic_DNA"/>
</dbReference>
<name>A0A0Q4B890_9BACT</name>
<proteinExistence type="inferred from homology"/>
<evidence type="ECO:0000256" key="5">
    <source>
        <dbReference type="ARBA" id="ARBA00022729"/>
    </source>
</evidence>
<keyword evidence="7 10" id="KW-0472">Membrane</keyword>
<evidence type="ECO:0000259" key="13">
    <source>
        <dbReference type="Pfam" id="PF00593"/>
    </source>
</evidence>
<evidence type="ECO:0000313" key="16">
    <source>
        <dbReference type="Proteomes" id="UP000054172"/>
    </source>
</evidence>